<accession>A0A068QLR7</accession>
<evidence type="ECO:0000313" key="1">
    <source>
        <dbReference type="EMBL" id="CCV02549.1"/>
    </source>
</evidence>
<keyword evidence="1" id="KW-0548">Nucleotidyltransferase</keyword>
<keyword evidence="1" id="KW-0696">RNA-directed RNA polymerase</keyword>
<dbReference type="SUPFAM" id="SSF46924">
    <property type="entry name" value="RNA polymerase subunit RPB10"/>
    <property type="match status" value="1"/>
</dbReference>
<reference evidence="1 2" key="1">
    <citation type="journal article" date="2014" name="J. Gen. Virol.">
        <title>Genome sequence of a crustacean iridovirus, IIV31, isolated from the pill bug, Armadillidium vulgare.</title>
        <authorList>
            <person name="Piegu B."/>
            <person name="Guizard S."/>
            <person name="Yeping T."/>
            <person name="Cruaud C."/>
            <person name="Asgari S."/>
            <person name="Bideshi D.K."/>
            <person name="Federici B.A."/>
            <person name="Bigot Y."/>
        </authorList>
    </citation>
    <scope>NUCLEOTIDE SEQUENCE [LARGE SCALE GENOMIC DNA]</scope>
</reference>
<dbReference type="EMBL" id="HF920637">
    <property type="protein sequence ID" value="CCV02549.1"/>
    <property type="molecule type" value="Genomic_DNA"/>
</dbReference>
<keyword evidence="2" id="KW-1185">Reference proteome</keyword>
<dbReference type="Proteomes" id="UP000114278">
    <property type="component" value="Segment"/>
</dbReference>
<dbReference type="RefSeq" id="YP_009046791.1">
    <property type="nucleotide sequence ID" value="NC_024451.1"/>
</dbReference>
<protein>
    <submittedName>
        <fullName evidence="1">RNA-directed RNA polymerase subunit 2RPB10-like</fullName>
    </submittedName>
</protein>
<dbReference type="InterPro" id="IPR000268">
    <property type="entry name" value="RPABC5/Rpb10"/>
</dbReference>
<dbReference type="InterPro" id="IPR023580">
    <property type="entry name" value="RNA_pol_su_RPB10"/>
</dbReference>
<dbReference type="Gene3D" id="1.10.10.60">
    <property type="entry name" value="Homeodomain-like"/>
    <property type="match status" value="1"/>
</dbReference>
<dbReference type="GO" id="GO:0003899">
    <property type="term" value="F:DNA-directed RNA polymerase activity"/>
    <property type="evidence" value="ECO:0007669"/>
    <property type="project" value="InterPro"/>
</dbReference>
<evidence type="ECO:0000313" key="2">
    <source>
        <dbReference type="Proteomes" id="UP000114278"/>
    </source>
</evidence>
<dbReference type="GO" id="GO:0003677">
    <property type="term" value="F:DNA binding"/>
    <property type="evidence" value="ECO:0007669"/>
    <property type="project" value="InterPro"/>
</dbReference>
<sequence>MIPVRCYSCGKVIRGADVETVQNMTSEERLIYFERHNIVRMCCRARYLTAVDTEKISLEYEDCRETLNKNGTVSKIIY</sequence>
<organism evidence="1 2">
    <name type="scientific">Armadillidium vulgare iridescent virus</name>
    <dbReference type="NCBI Taxonomy" id="72201"/>
    <lineage>
        <taxon>Viruses</taxon>
        <taxon>Varidnaviria</taxon>
        <taxon>Bamfordvirae</taxon>
        <taxon>Nucleocytoviricota</taxon>
        <taxon>Megaviricetes</taxon>
        <taxon>Pimascovirales</taxon>
        <taxon>Pimascovirales incertae sedis</taxon>
        <taxon>Iridoviridae</taxon>
        <taxon>Betairidovirinae</taxon>
        <taxon>Iridovirus</taxon>
        <taxon>Iridovirus armadillidium1</taxon>
        <taxon>Invertebrate iridescent virus 31</taxon>
    </lineage>
</organism>
<dbReference type="KEGG" id="vg:19738761"/>
<dbReference type="GO" id="GO:0003968">
    <property type="term" value="F:RNA-directed RNA polymerase activity"/>
    <property type="evidence" value="ECO:0007669"/>
    <property type="project" value="UniProtKB-KW"/>
</dbReference>
<proteinExistence type="predicted"/>
<dbReference type="GO" id="GO:0006351">
    <property type="term" value="P:DNA-templated transcription"/>
    <property type="evidence" value="ECO:0007669"/>
    <property type="project" value="InterPro"/>
</dbReference>
<dbReference type="Pfam" id="PF01194">
    <property type="entry name" value="RNA_pol_N"/>
    <property type="match status" value="1"/>
</dbReference>
<name>A0A068QLR7_9VIRU</name>
<dbReference type="OrthoDB" id="29110at10239"/>
<gene>
    <name evidence="1" type="primary">177R</name>
    <name evidence="1" type="ORF">IIV31_177R</name>
</gene>
<keyword evidence="1" id="KW-0808">Transferase</keyword>
<dbReference type="GeneID" id="19738761"/>